<dbReference type="InterPro" id="IPR011049">
    <property type="entry name" value="Serralysin-like_metalloprot_C"/>
</dbReference>
<protein>
    <recommendedName>
        <fullName evidence="5">Cadherin-like domain-containing protein</fullName>
    </recommendedName>
</protein>
<dbReference type="PRINTS" id="PR00313">
    <property type="entry name" value="CABNDNGRPT"/>
</dbReference>
<dbReference type="AlphaFoldDB" id="A0A2P7B461"/>
<dbReference type="GO" id="GO:0005576">
    <property type="term" value="C:extracellular region"/>
    <property type="evidence" value="ECO:0007669"/>
    <property type="project" value="UniProtKB-SubCell"/>
</dbReference>
<dbReference type="Gene3D" id="2.150.10.10">
    <property type="entry name" value="Serralysin-like metalloprotease, C-terminal"/>
    <property type="match status" value="6"/>
</dbReference>
<evidence type="ECO:0000259" key="5">
    <source>
        <dbReference type="Pfam" id="PF17892"/>
    </source>
</evidence>
<dbReference type="EMBL" id="PGGM01000013">
    <property type="protein sequence ID" value="PSH61252.1"/>
    <property type="molecule type" value="Genomic_DNA"/>
</dbReference>
<feature type="region of interest" description="Disordered" evidence="3">
    <location>
        <begin position="171"/>
        <end position="204"/>
    </location>
</feature>
<dbReference type="InterPro" id="IPR050557">
    <property type="entry name" value="RTX_toxin/Mannuronan_C5-epim"/>
</dbReference>
<sequence length="896" mass="91666">MMIEVKGTKSAKPDTEESFERYVFKNQDKRSAAPLFFTVFLTGLALYLKSAFPRLGNAVPEEDAKQKPSDDQTGSPEVFQVLARDPSAEVGEETRQEKAATGSGEQLLVSRKPDGYALTDSPAFNFQDLNLPASALLRNFGGMSFTFHAANDNAWAGGKVANFGAARGGGANAPALPDSSSAPNENVEDDDTGEDTGNVKTVNRAPRTSGPVYLHDVYGCAIALIGLSDLLRGATDPDGDPLLVQNITVSSGTLVQTAGGWNFDAQALGPVTITYRITDGEFSVVQTAQFSVLRNPPLIGTAGDDLLVGTECADDIDGREGNDNIDSRSGSDTVNGGDGDDHIVAGSGNDIIMAGAGDDIVLGGLGDDQIWGGSGNDRLFGDEGRDTISGESGNDAISGGAGDDLLFGGEGDDTVAGDLGNDRIHGNEGNDKLDGGGGDDIVLGQAGIDIVDGGSGNDFLAGGDGEDVVNGGEGTDIVAGDADQAADRYDGGSQTDTLDYSAVLHGTTIDLEAGTANGTEIGHDTISSFEILMAGAGNDEVQGSAEDEEIHGNSGDDLIAGAGGDDSLFGGEGSDHLSGGDDADTVEGGAGSDTVVGDLDQATDSYDGGAGIDTLDYSAALMAVVIDLVAANASGDEIGSDSITNFEVIKTGAGADEIIGSGGNDTLVGSGGDDIITGGGGADTLLGDAGNDVMSDGLGADAVLAGAGDDVVHAAADMADDCYEGDTGFDTLDYSQSAHGVLIDLNTGAATGFDIGQDIVDGFEKVVCGDGADKITAGAEAVVVQGGGGADTFEFQIPAGSSGAEVIHQILDFMVGDRIEMSKYRIFEEVIDTLEDRFEDVYGDQESAEALPIRVRHEGTDELKKTLIEVDMDQDQHYEMTINLTGHHVLMIVENA</sequence>
<proteinExistence type="predicted"/>
<evidence type="ECO:0000256" key="1">
    <source>
        <dbReference type="ARBA" id="ARBA00004613"/>
    </source>
</evidence>
<dbReference type="RefSeq" id="WP_106666374.1">
    <property type="nucleotide sequence ID" value="NZ_PGGM01000013.1"/>
</dbReference>
<dbReference type="SUPFAM" id="SSF51120">
    <property type="entry name" value="beta-Roll"/>
    <property type="match status" value="4"/>
</dbReference>
<name>A0A2P7B461_9HYPH</name>
<dbReference type="PANTHER" id="PTHR38340:SF1">
    <property type="entry name" value="S-LAYER PROTEIN"/>
    <property type="match status" value="1"/>
</dbReference>
<keyword evidence="7" id="KW-1185">Reference proteome</keyword>
<dbReference type="InterPro" id="IPR001343">
    <property type="entry name" value="Hemolysn_Ca-bd"/>
</dbReference>
<evidence type="ECO:0000256" key="3">
    <source>
        <dbReference type="SAM" id="MobiDB-lite"/>
    </source>
</evidence>
<accession>A0A2P7B461</accession>
<dbReference type="GO" id="GO:0005509">
    <property type="term" value="F:calcium ion binding"/>
    <property type="evidence" value="ECO:0007669"/>
    <property type="project" value="InterPro"/>
</dbReference>
<feature type="compositionally biased region" description="Basic and acidic residues" evidence="3">
    <location>
        <begin position="420"/>
        <end position="434"/>
    </location>
</feature>
<gene>
    <name evidence="6" type="ORF">CU103_23030</name>
</gene>
<comment type="caution">
    <text evidence="6">The sequence shown here is derived from an EMBL/GenBank/DDBJ whole genome shotgun (WGS) entry which is preliminary data.</text>
</comment>
<dbReference type="Pfam" id="PF00353">
    <property type="entry name" value="HemolysinCabind"/>
    <property type="match status" value="9"/>
</dbReference>
<keyword evidence="4" id="KW-0472">Membrane</keyword>
<dbReference type="OrthoDB" id="7738102at2"/>
<feature type="transmembrane region" description="Helical" evidence="4">
    <location>
        <begin position="31"/>
        <end position="48"/>
    </location>
</feature>
<feature type="region of interest" description="Disordered" evidence="3">
    <location>
        <begin position="418"/>
        <end position="438"/>
    </location>
</feature>
<dbReference type="InterPro" id="IPR041690">
    <property type="entry name" value="Cadherin_5"/>
</dbReference>
<comment type="subcellular location">
    <subcellularLocation>
        <location evidence="1">Secreted</location>
    </subcellularLocation>
</comment>
<dbReference type="PANTHER" id="PTHR38340">
    <property type="entry name" value="S-LAYER PROTEIN"/>
    <property type="match status" value="1"/>
</dbReference>
<evidence type="ECO:0000256" key="4">
    <source>
        <dbReference type="SAM" id="Phobius"/>
    </source>
</evidence>
<feature type="domain" description="Cadherin-like" evidence="5">
    <location>
        <begin position="202"/>
        <end position="292"/>
    </location>
</feature>
<feature type="region of interest" description="Disordered" evidence="3">
    <location>
        <begin position="86"/>
        <end position="107"/>
    </location>
</feature>
<evidence type="ECO:0000313" key="7">
    <source>
        <dbReference type="Proteomes" id="UP000241764"/>
    </source>
</evidence>
<organism evidence="6 7">
    <name type="scientific">Phyllobacterium sophorae</name>
    <dbReference type="NCBI Taxonomy" id="1520277"/>
    <lineage>
        <taxon>Bacteria</taxon>
        <taxon>Pseudomonadati</taxon>
        <taxon>Pseudomonadota</taxon>
        <taxon>Alphaproteobacteria</taxon>
        <taxon>Hyphomicrobiales</taxon>
        <taxon>Phyllobacteriaceae</taxon>
        <taxon>Phyllobacterium</taxon>
    </lineage>
</organism>
<keyword evidence="2" id="KW-0964">Secreted</keyword>
<dbReference type="PROSITE" id="PS00330">
    <property type="entry name" value="HEMOLYSIN_CALCIUM"/>
    <property type="match status" value="3"/>
</dbReference>
<keyword evidence="4" id="KW-1133">Transmembrane helix</keyword>
<dbReference type="InterPro" id="IPR018511">
    <property type="entry name" value="Hemolysin-typ_Ca-bd_CS"/>
</dbReference>
<evidence type="ECO:0000256" key="2">
    <source>
        <dbReference type="ARBA" id="ARBA00022525"/>
    </source>
</evidence>
<reference evidence="7" key="1">
    <citation type="submission" date="2017-11" db="EMBL/GenBank/DDBJ databases">
        <authorList>
            <person name="Kuznetsova I."/>
            <person name="Sazanova A."/>
            <person name="Chirak E."/>
            <person name="Safronova V."/>
            <person name="Willems A."/>
        </authorList>
    </citation>
    <scope>NUCLEOTIDE SEQUENCE [LARGE SCALE GENOMIC DNA]</scope>
    <source>
        <strain evidence="7">CCBAU 03422</strain>
    </source>
</reference>
<feature type="region of interest" description="Disordered" evidence="3">
    <location>
        <begin position="565"/>
        <end position="593"/>
    </location>
</feature>
<feature type="region of interest" description="Disordered" evidence="3">
    <location>
        <begin position="318"/>
        <end position="342"/>
    </location>
</feature>
<dbReference type="Pfam" id="PF17892">
    <property type="entry name" value="Cadherin_5"/>
    <property type="match status" value="1"/>
</dbReference>
<keyword evidence="4" id="KW-0812">Transmembrane</keyword>
<evidence type="ECO:0000313" key="6">
    <source>
        <dbReference type="EMBL" id="PSH61252.1"/>
    </source>
</evidence>
<feature type="region of interest" description="Disordered" evidence="3">
    <location>
        <begin position="382"/>
        <end position="403"/>
    </location>
</feature>
<dbReference type="Proteomes" id="UP000241764">
    <property type="component" value="Unassembled WGS sequence"/>
</dbReference>